<dbReference type="Gene3D" id="1.20.1530.10">
    <property type="entry name" value="Na+/H+ antiporter like domain"/>
    <property type="match status" value="1"/>
</dbReference>
<dbReference type="RefSeq" id="WP_090246603.1">
    <property type="nucleotide sequence ID" value="NZ_FPAS01000001.1"/>
</dbReference>
<accession>A0A1I6YCT9</accession>
<dbReference type="GO" id="GO:0005886">
    <property type="term" value="C:plasma membrane"/>
    <property type="evidence" value="ECO:0007669"/>
    <property type="project" value="UniProtKB-SubCell"/>
</dbReference>
<evidence type="ECO:0000256" key="4">
    <source>
        <dbReference type="ARBA" id="ARBA00022989"/>
    </source>
</evidence>
<keyword evidence="3 6" id="KW-0812">Transmembrane</keyword>
<organism evidence="7 8">
    <name type="scientific">Lishizhenia tianjinensis</name>
    <dbReference type="NCBI Taxonomy" id="477690"/>
    <lineage>
        <taxon>Bacteria</taxon>
        <taxon>Pseudomonadati</taxon>
        <taxon>Bacteroidota</taxon>
        <taxon>Flavobacteriia</taxon>
        <taxon>Flavobacteriales</taxon>
        <taxon>Crocinitomicaceae</taxon>
        <taxon>Lishizhenia</taxon>
    </lineage>
</organism>
<dbReference type="Pfam" id="PF06965">
    <property type="entry name" value="Na_H_antiport_1"/>
    <property type="match status" value="1"/>
</dbReference>
<dbReference type="PANTHER" id="PTHR30341">
    <property type="entry name" value="SODIUM ION/PROTON ANTIPORTER NHAA-RELATED"/>
    <property type="match status" value="1"/>
</dbReference>
<dbReference type="GO" id="GO:0015385">
    <property type="term" value="F:sodium:proton antiporter activity"/>
    <property type="evidence" value="ECO:0007669"/>
    <property type="project" value="UniProtKB-UniRule"/>
</dbReference>
<dbReference type="InterPro" id="IPR004670">
    <property type="entry name" value="NhaA"/>
</dbReference>
<keyword evidence="8" id="KW-1185">Reference proteome</keyword>
<dbReference type="HAMAP" id="MF_01844">
    <property type="entry name" value="NhaA"/>
    <property type="match status" value="1"/>
</dbReference>
<dbReference type="InterPro" id="IPR023171">
    <property type="entry name" value="Na/H_antiporter_dom_sf"/>
</dbReference>
<keyword evidence="2 6" id="KW-1003">Cell membrane</keyword>
<feature type="transmembrane region" description="Helical" evidence="6">
    <location>
        <begin position="158"/>
        <end position="183"/>
    </location>
</feature>
<comment type="subcellular location">
    <subcellularLocation>
        <location evidence="1">Cell inner membrane</location>
        <topology evidence="1">Multi-pass membrane protein</topology>
    </subcellularLocation>
    <subcellularLocation>
        <location evidence="6">Cell membrane</location>
        <topology evidence="6">Multi-pass membrane protein</topology>
    </subcellularLocation>
</comment>
<gene>
    <name evidence="6" type="primary">nhaA</name>
    <name evidence="7" type="ORF">SAMN05216474_0812</name>
</gene>
<evidence type="ECO:0000256" key="6">
    <source>
        <dbReference type="HAMAP-Rule" id="MF_01844"/>
    </source>
</evidence>
<evidence type="ECO:0000256" key="5">
    <source>
        <dbReference type="ARBA" id="ARBA00023136"/>
    </source>
</evidence>
<keyword evidence="6" id="KW-0050">Antiport</keyword>
<dbReference type="PANTHER" id="PTHR30341:SF0">
    <property type="entry name" value="NA(+)_H(+) ANTIPORTER NHAA"/>
    <property type="match status" value="1"/>
</dbReference>
<comment type="function">
    <text evidence="6">Na(+)/H(+) antiporter that extrudes sodium in exchange for external protons.</text>
</comment>
<name>A0A1I6YCT9_9FLAO</name>
<keyword evidence="6" id="KW-0915">Sodium</keyword>
<evidence type="ECO:0000313" key="8">
    <source>
        <dbReference type="Proteomes" id="UP000236454"/>
    </source>
</evidence>
<feature type="transmembrane region" description="Helical" evidence="6">
    <location>
        <begin position="21"/>
        <end position="39"/>
    </location>
</feature>
<feature type="transmembrane region" description="Helical" evidence="6">
    <location>
        <begin position="134"/>
        <end position="152"/>
    </location>
</feature>
<protein>
    <recommendedName>
        <fullName evidence="6">Na(+)/H(+) antiporter NhaA</fullName>
    </recommendedName>
    <alternativeName>
        <fullName evidence="6">Sodium/proton antiporter NhaA</fullName>
    </alternativeName>
</protein>
<feature type="transmembrane region" description="Helical" evidence="6">
    <location>
        <begin position="190"/>
        <end position="208"/>
    </location>
</feature>
<evidence type="ECO:0000256" key="2">
    <source>
        <dbReference type="ARBA" id="ARBA00022475"/>
    </source>
</evidence>
<keyword evidence="4 6" id="KW-1133">Transmembrane helix</keyword>
<feature type="transmembrane region" description="Helical" evidence="6">
    <location>
        <begin position="381"/>
        <end position="403"/>
    </location>
</feature>
<comment type="similarity">
    <text evidence="6">Belongs to the NhaA Na(+)/H(+) (TC 2.A.33) antiporter family.</text>
</comment>
<dbReference type="STRING" id="477690.SAMN05216474_0812"/>
<dbReference type="NCBIfam" id="TIGR00773">
    <property type="entry name" value="NhaA"/>
    <property type="match status" value="1"/>
</dbReference>
<comment type="catalytic activity">
    <reaction evidence="6">
        <text>Na(+)(in) + 2 H(+)(out) = Na(+)(out) + 2 H(+)(in)</text>
        <dbReference type="Rhea" id="RHEA:29251"/>
        <dbReference type="ChEBI" id="CHEBI:15378"/>
        <dbReference type="ChEBI" id="CHEBI:29101"/>
    </reaction>
</comment>
<reference evidence="7 8" key="1">
    <citation type="submission" date="2016-10" db="EMBL/GenBank/DDBJ databases">
        <authorList>
            <person name="de Groot N.N."/>
        </authorList>
    </citation>
    <scope>NUCLEOTIDE SEQUENCE [LARGE SCALE GENOMIC DNA]</scope>
    <source>
        <strain evidence="7 8">CGMCC 1.7005</strain>
    </source>
</reference>
<evidence type="ECO:0000313" key="7">
    <source>
        <dbReference type="EMBL" id="SFT48323.1"/>
    </source>
</evidence>
<evidence type="ECO:0000256" key="3">
    <source>
        <dbReference type="ARBA" id="ARBA00022692"/>
    </source>
</evidence>
<dbReference type="EMBL" id="FPAS01000001">
    <property type="protein sequence ID" value="SFT48323.1"/>
    <property type="molecule type" value="Genomic_DNA"/>
</dbReference>
<keyword evidence="5 6" id="KW-0472">Membrane</keyword>
<proteinExistence type="inferred from homology"/>
<feature type="transmembrane region" description="Helical" evidence="6">
    <location>
        <begin position="409"/>
        <end position="431"/>
    </location>
</feature>
<dbReference type="OrthoDB" id="9808135at2"/>
<dbReference type="AlphaFoldDB" id="A0A1I6YCT9"/>
<feature type="transmembrane region" description="Helical" evidence="6">
    <location>
        <begin position="341"/>
        <end position="360"/>
    </location>
</feature>
<dbReference type="GO" id="GO:0006885">
    <property type="term" value="P:regulation of pH"/>
    <property type="evidence" value="ECO:0007669"/>
    <property type="project" value="UniProtKB-UniRule"/>
</dbReference>
<sequence length="437" mass="47383">MRLDPIDKILIIPVTKFISNSTTSGILLFASAVIALILANSPIQEEYHHFWEQTFTIGFDQFIVSKSLHHWINDGLMSIFFFVVGLELKREIMGGELSRPKDAILPVFAGLGGMLVPAAIYLMFNSSGNTADGWGIPMATDIAFALGILYLLGDKVPVSLKVFLTALAIADDLGAVLVIAFFYTSDISTMSLLAGGIFLLILFIANLMGVRNTVFYGIVGIGGLWLAFLMSGIHATIAGVLAAITIPAKVKIQDKKYVQKMNALTNEFENSTPNNVSLITSDQLHILEKIRFYSKAAMTPLQRLEHAMHPLVAFVIMPVFALANAGITFSDNFLSDLTSTVSLGVIFGLVFGKFLGIVVISKILVKLGIAALPKGVSWRHLYGAATLAGVGFTMSLFISDLAFTNKEYILQAKIGVFLASLICGIIGYFILIKTKKT</sequence>
<feature type="transmembrane region" description="Helical" evidence="6">
    <location>
        <begin position="311"/>
        <end position="329"/>
    </location>
</feature>
<dbReference type="Proteomes" id="UP000236454">
    <property type="component" value="Unassembled WGS sequence"/>
</dbReference>
<keyword evidence="6" id="KW-0739">Sodium transport</keyword>
<keyword evidence="6" id="KW-0813">Transport</keyword>
<keyword evidence="6" id="KW-0406">Ion transport</keyword>
<feature type="transmembrane region" description="Helical" evidence="6">
    <location>
        <begin position="103"/>
        <end position="122"/>
    </location>
</feature>
<feature type="transmembrane region" description="Helical" evidence="6">
    <location>
        <begin position="214"/>
        <end position="246"/>
    </location>
</feature>
<evidence type="ECO:0000256" key="1">
    <source>
        <dbReference type="ARBA" id="ARBA00004429"/>
    </source>
</evidence>